<feature type="region of interest" description="Disordered" evidence="1">
    <location>
        <begin position="298"/>
        <end position="322"/>
    </location>
</feature>
<dbReference type="Proteomes" id="UP000015103">
    <property type="component" value="Unassembled WGS sequence"/>
</dbReference>
<dbReference type="InterPro" id="IPR012677">
    <property type="entry name" value="Nucleotide-bd_a/b_plait_sf"/>
</dbReference>
<dbReference type="PANTHER" id="PTHR21678:SF0">
    <property type="entry name" value="C3H1-TYPE DOMAIN-CONTAINING PROTEIN"/>
    <property type="match status" value="1"/>
</dbReference>
<feature type="compositionally biased region" description="Basic and acidic residues" evidence="1">
    <location>
        <begin position="28"/>
        <end position="37"/>
    </location>
</feature>
<reference evidence="2" key="1">
    <citation type="submission" date="2015-05" db="UniProtKB">
        <authorList>
            <consortium name="EnsemblMetazoa"/>
        </authorList>
    </citation>
    <scope>IDENTIFICATION</scope>
</reference>
<keyword evidence="3" id="KW-1185">Reference proteome</keyword>
<name>T1HVM2_RHOPR</name>
<feature type="compositionally biased region" description="Polar residues" evidence="1">
    <location>
        <begin position="1"/>
        <end position="10"/>
    </location>
</feature>
<dbReference type="InterPro" id="IPR039884">
    <property type="entry name" value="R3HC1/R3HCL"/>
</dbReference>
<protein>
    <submittedName>
        <fullName evidence="2">Uncharacterized protein</fullName>
    </submittedName>
</protein>
<proteinExistence type="predicted"/>
<dbReference type="HOGENOM" id="CLU_575297_0_0_1"/>
<evidence type="ECO:0000256" key="1">
    <source>
        <dbReference type="SAM" id="MobiDB-lite"/>
    </source>
</evidence>
<feature type="region of interest" description="Disordered" evidence="1">
    <location>
        <begin position="1"/>
        <end position="42"/>
    </location>
</feature>
<dbReference type="OMA" id="RRMVATH"/>
<dbReference type="eggNOG" id="KOG4483">
    <property type="taxonomic scope" value="Eukaryota"/>
</dbReference>
<accession>T1HVM2</accession>
<dbReference type="EnsemblMetazoa" id="RPRC008092-RA">
    <property type="protein sequence ID" value="RPRC008092-PA"/>
    <property type="gene ID" value="RPRC008092"/>
</dbReference>
<dbReference type="InParanoid" id="T1HVM2"/>
<dbReference type="AlphaFoldDB" id="T1HVM2"/>
<evidence type="ECO:0000313" key="3">
    <source>
        <dbReference type="Proteomes" id="UP000015103"/>
    </source>
</evidence>
<dbReference type="PANTHER" id="PTHR21678">
    <property type="entry name" value="GROWTH INHIBITION AND DIFFERENTIATION RELATED PROTEIN 88"/>
    <property type="match status" value="1"/>
</dbReference>
<dbReference type="VEuPathDB" id="VectorBase:RPRC008092"/>
<dbReference type="EMBL" id="ACPB03010742">
    <property type="status" value="NOT_ANNOTATED_CDS"/>
    <property type="molecule type" value="Genomic_DNA"/>
</dbReference>
<dbReference type="Gene3D" id="3.30.70.330">
    <property type="match status" value="1"/>
</dbReference>
<sequence>MECSDASQSLKKPKERSSNVYIPPPARKLSDQEHATVERVVSSRSRTYDETKACNDSSLLFMNDKIPVYPIQNVHRHKQKFRNQHLRKFAAEKSSQQKISEFERKLFCSSSPKNSEVNATYLDESCKTEEVGEEGSKLSDTDARLRSCASSCSSGSDDDAGDMENGAEINSNECSLVTENNKGNLENLTNELIAEIVTIEGNELTTSKKALENADFSPDKKDIVSNLSVEESTNKIENALIENPRDKAQNLVDKSNVSEQNSQSTSKQCLAIEESDWEKLYDDSGDCLAGDKIQVNSKERDKKKVASDSSEDSEETHLKEETGNTSSVIEIYGFSPDLRTNDLMTLLSAYTSRGLKLSWVDDTHALAILPSPQLADEVLCSDMPLVRTRPLVQATAASQEKARHLVLPPTLRPKTCPAMARRLVTGALGLKVLISPEARAAEMELLRKAKEEKKLAAKQRDAAWEGFFDSECFNS</sequence>
<organism evidence="2 3">
    <name type="scientific">Rhodnius prolixus</name>
    <name type="common">Triatomid bug</name>
    <dbReference type="NCBI Taxonomy" id="13249"/>
    <lineage>
        <taxon>Eukaryota</taxon>
        <taxon>Metazoa</taxon>
        <taxon>Ecdysozoa</taxon>
        <taxon>Arthropoda</taxon>
        <taxon>Hexapoda</taxon>
        <taxon>Insecta</taxon>
        <taxon>Pterygota</taxon>
        <taxon>Neoptera</taxon>
        <taxon>Paraneoptera</taxon>
        <taxon>Hemiptera</taxon>
        <taxon>Heteroptera</taxon>
        <taxon>Panheteroptera</taxon>
        <taxon>Cimicomorpha</taxon>
        <taxon>Reduviidae</taxon>
        <taxon>Triatominae</taxon>
        <taxon>Rhodnius</taxon>
    </lineage>
</organism>
<evidence type="ECO:0000313" key="2">
    <source>
        <dbReference type="EnsemblMetazoa" id="RPRC008092-PA"/>
    </source>
</evidence>